<evidence type="ECO:0000256" key="1">
    <source>
        <dbReference type="ARBA" id="ARBA00001933"/>
    </source>
</evidence>
<dbReference type="InterPro" id="IPR036052">
    <property type="entry name" value="TrpB-like_PALP_sf"/>
</dbReference>
<dbReference type="Gene3D" id="3.40.50.1100">
    <property type="match status" value="2"/>
</dbReference>
<dbReference type="SUPFAM" id="SSF53686">
    <property type="entry name" value="Tryptophan synthase beta subunit-like PLP-dependent enzymes"/>
    <property type="match status" value="1"/>
</dbReference>
<keyword evidence="3" id="KW-0456">Lyase</keyword>
<evidence type="ECO:0000256" key="5">
    <source>
        <dbReference type="ARBA" id="ARBA00042605"/>
    </source>
</evidence>
<dbReference type="GO" id="GO:0006567">
    <property type="term" value="P:L-threonine catabolic process"/>
    <property type="evidence" value="ECO:0007669"/>
    <property type="project" value="TreeGrafter"/>
</dbReference>
<accession>A0AA36CCS5</accession>
<dbReference type="PANTHER" id="PTHR48078:SF18">
    <property type="entry name" value="THREONINE AMMONIA-LYASE"/>
    <property type="match status" value="1"/>
</dbReference>
<dbReference type="Proteomes" id="UP001177023">
    <property type="component" value="Unassembled WGS sequence"/>
</dbReference>
<evidence type="ECO:0000256" key="4">
    <source>
        <dbReference type="ARBA" id="ARBA00041766"/>
    </source>
</evidence>
<dbReference type="EMBL" id="CATQJA010001233">
    <property type="protein sequence ID" value="CAJ0566412.1"/>
    <property type="molecule type" value="Genomic_DNA"/>
</dbReference>
<keyword evidence="8" id="KW-1185">Reference proteome</keyword>
<evidence type="ECO:0000256" key="2">
    <source>
        <dbReference type="ARBA" id="ARBA00022898"/>
    </source>
</evidence>
<evidence type="ECO:0000313" key="8">
    <source>
        <dbReference type="Proteomes" id="UP001177023"/>
    </source>
</evidence>
<comment type="caution">
    <text evidence="7">The sequence shown here is derived from an EMBL/GenBank/DDBJ whole genome shotgun (WGS) entry which is preliminary data.</text>
</comment>
<dbReference type="InterPro" id="IPR050147">
    <property type="entry name" value="Ser/Thr_Dehydratase"/>
</dbReference>
<dbReference type="AlphaFoldDB" id="A0AA36CCS5"/>
<dbReference type="InterPro" id="IPR001926">
    <property type="entry name" value="TrpB-like_PALP"/>
</dbReference>
<protein>
    <recommendedName>
        <fullName evidence="4">L-serine deaminase</fullName>
    </recommendedName>
    <alternativeName>
        <fullName evidence="5">L-threonine dehydratase</fullName>
    </alternativeName>
</protein>
<evidence type="ECO:0000313" key="7">
    <source>
        <dbReference type="EMBL" id="CAJ0566412.1"/>
    </source>
</evidence>
<sequence>MKISLCRSYGVTVILKGNNIAKAKDYAMRFGKEKGLKYINGYDAPDILAGQGTIGLEILEQVPDVDAVLVPVGGGGLIAGVAVAIKTLKPECHIIGIETETCASFTAAIKEGRPIAVETSSTLADGLAVPTVGGNSLKTAAPMIDQIITVSEEVIALSILRLIEVERPGGIAELTTHIAHSGVDQDISTNEPGSSTDVFSVKVKIIAETRDRTHVQELEALLKEKYKNVTIL</sequence>
<evidence type="ECO:0000256" key="3">
    <source>
        <dbReference type="ARBA" id="ARBA00023239"/>
    </source>
</evidence>
<dbReference type="GO" id="GO:0004794">
    <property type="term" value="F:threonine deaminase activity"/>
    <property type="evidence" value="ECO:0007669"/>
    <property type="project" value="TreeGrafter"/>
</dbReference>
<evidence type="ECO:0000259" key="6">
    <source>
        <dbReference type="Pfam" id="PF00291"/>
    </source>
</evidence>
<dbReference type="Pfam" id="PF00291">
    <property type="entry name" value="PALP"/>
    <property type="match status" value="1"/>
</dbReference>
<gene>
    <name evidence="7" type="ORF">MSPICULIGERA_LOCUS5017</name>
</gene>
<feature type="domain" description="Tryptophan synthase beta chain-like PALP" evidence="6">
    <location>
        <begin position="2"/>
        <end position="183"/>
    </location>
</feature>
<reference evidence="7" key="1">
    <citation type="submission" date="2023-06" db="EMBL/GenBank/DDBJ databases">
        <authorList>
            <person name="Delattre M."/>
        </authorList>
    </citation>
    <scope>NUCLEOTIDE SEQUENCE</scope>
    <source>
        <strain evidence="7">AF72</strain>
    </source>
</reference>
<keyword evidence="2" id="KW-0663">Pyridoxal phosphate</keyword>
<dbReference type="PANTHER" id="PTHR48078">
    <property type="entry name" value="THREONINE DEHYDRATASE, MITOCHONDRIAL-RELATED"/>
    <property type="match status" value="1"/>
</dbReference>
<name>A0AA36CCS5_9BILA</name>
<organism evidence="7 8">
    <name type="scientific">Mesorhabditis spiculigera</name>
    <dbReference type="NCBI Taxonomy" id="96644"/>
    <lineage>
        <taxon>Eukaryota</taxon>
        <taxon>Metazoa</taxon>
        <taxon>Ecdysozoa</taxon>
        <taxon>Nematoda</taxon>
        <taxon>Chromadorea</taxon>
        <taxon>Rhabditida</taxon>
        <taxon>Rhabditina</taxon>
        <taxon>Rhabditomorpha</taxon>
        <taxon>Rhabditoidea</taxon>
        <taxon>Rhabditidae</taxon>
        <taxon>Mesorhabditinae</taxon>
        <taxon>Mesorhabditis</taxon>
    </lineage>
</organism>
<dbReference type="GO" id="GO:0003941">
    <property type="term" value="F:L-serine ammonia-lyase activity"/>
    <property type="evidence" value="ECO:0007669"/>
    <property type="project" value="TreeGrafter"/>
</dbReference>
<proteinExistence type="predicted"/>
<comment type="cofactor">
    <cofactor evidence="1">
        <name>pyridoxal 5'-phosphate</name>
        <dbReference type="ChEBI" id="CHEBI:597326"/>
    </cofactor>
</comment>
<dbReference type="GO" id="GO:0006565">
    <property type="term" value="P:L-serine catabolic process"/>
    <property type="evidence" value="ECO:0007669"/>
    <property type="project" value="TreeGrafter"/>
</dbReference>
<dbReference type="GO" id="GO:0009097">
    <property type="term" value="P:isoleucine biosynthetic process"/>
    <property type="evidence" value="ECO:0007669"/>
    <property type="project" value="TreeGrafter"/>
</dbReference>
<feature type="non-terminal residue" evidence="7">
    <location>
        <position position="1"/>
    </location>
</feature>